<dbReference type="InterPro" id="IPR027417">
    <property type="entry name" value="P-loop_NTPase"/>
</dbReference>
<sequence length="205" mass="23623">MKFTGSGVIDRIIVNGLTNLFYGEAGVGKTNLLLTIARNLCKEVYPCIYVNTEDILYYDIVSRNLDEFSNVFFVDIMDYDEFYKYVLEKLMYIPYKVLFIDSVNALFRLVVYKESSIINYGLLLGLIVKKNIDTNSYLFASAQVRSAIDESVEYTASGMSILEYWFANIFKIDRDENGRFIECVKPFSGVRVYFEITSDGIVWIS</sequence>
<evidence type="ECO:0000259" key="1">
    <source>
        <dbReference type="SMART" id="SM00382"/>
    </source>
</evidence>
<reference evidence="2" key="1">
    <citation type="journal article" date="2020" name="mSystems">
        <title>Genome- and Community-Level Interaction Insights into Carbon Utilization and Element Cycling Functions of Hydrothermarchaeota in Hydrothermal Sediment.</title>
        <authorList>
            <person name="Zhou Z."/>
            <person name="Liu Y."/>
            <person name="Xu W."/>
            <person name="Pan J."/>
            <person name="Luo Z.H."/>
            <person name="Li M."/>
        </authorList>
    </citation>
    <scope>NUCLEOTIDE SEQUENCE [LARGE SCALE GENOMIC DNA]</scope>
    <source>
        <strain evidence="2">SpSt-642</strain>
    </source>
</reference>
<name>A0A7C4D8A7_STAMA</name>
<gene>
    <name evidence="2" type="ORF">ENU14_03260</name>
</gene>
<protein>
    <submittedName>
        <fullName evidence="2">AAA family ATPase</fullName>
    </submittedName>
</protein>
<dbReference type="AlphaFoldDB" id="A0A7C4D8A7"/>
<dbReference type="SUPFAM" id="SSF52540">
    <property type="entry name" value="P-loop containing nucleoside triphosphate hydrolases"/>
    <property type="match status" value="1"/>
</dbReference>
<feature type="domain" description="AAA+ ATPase" evidence="1">
    <location>
        <begin position="15"/>
        <end position="158"/>
    </location>
</feature>
<dbReference type="Gene3D" id="3.40.50.300">
    <property type="entry name" value="P-loop containing nucleotide triphosphate hydrolases"/>
    <property type="match status" value="1"/>
</dbReference>
<dbReference type="EMBL" id="DTBJ01000022">
    <property type="protein sequence ID" value="HGM58592.1"/>
    <property type="molecule type" value="Genomic_DNA"/>
</dbReference>
<accession>A0A7C4D8A7</accession>
<comment type="caution">
    <text evidence="2">The sequence shown here is derived from an EMBL/GenBank/DDBJ whole genome shotgun (WGS) entry which is preliminary data.</text>
</comment>
<organism evidence="2">
    <name type="scientific">Staphylothermus marinus</name>
    <dbReference type="NCBI Taxonomy" id="2280"/>
    <lineage>
        <taxon>Archaea</taxon>
        <taxon>Thermoproteota</taxon>
        <taxon>Thermoprotei</taxon>
        <taxon>Desulfurococcales</taxon>
        <taxon>Desulfurococcaceae</taxon>
        <taxon>Staphylothermus</taxon>
    </lineage>
</organism>
<dbReference type="InterPro" id="IPR003593">
    <property type="entry name" value="AAA+_ATPase"/>
</dbReference>
<proteinExistence type="predicted"/>
<dbReference type="SMART" id="SM00382">
    <property type="entry name" value="AAA"/>
    <property type="match status" value="1"/>
</dbReference>
<evidence type="ECO:0000313" key="2">
    <source>
        <dbReference type="EMBL" id="HGM58592.1"/>
    </source>
</evidence>